<accession>A0A6G1H0Q7</accession>
<keyword evidence="2" id="KW-1185">Reference proteome</keyword>
<sequence>MKKQPVGSAAALAISQVVLSSSDSPYWARSVVVRMTLQRIGMPQGHFRHKQPHRDQPATLTTTRAHHSNHELLIMRTRDIVSRLRRIPTKNKKPDLLCVTLLGGRNGYTYSLSRNSDHAATFPNGTMCSPNGT</sequence>
<reference evidence="1" key="1">
    <citation type="journal article" date="2020" name="Stud. Mycol.">
        <title>101 Dothideomycetes genomes: a test case for predicting lifestyles and emergence of pathogens.</title>
        <authorList>
            <person name="Haridas S."/>
            <person name="Albert R."/>
            <person name="Binder M."/>
            <person name="Bloem J."/>
            <person name="Labutti K."/>
            <person name="Salamov A."/>
            <person name="Andreopoulos B."/>
            <person name="Baker S."/>
            <person name="Barry K."/>
            <person name="Bills G."/>
            <person name="Bluhm B."/>
            <person name="Cannon C."/>
            <person name="Castanera R."/>
            <person name="Culley D."/>
            <person name="Daum C."/>
            <person name="Ezra D."/>
            <person name="Gonzalez J."/>
            <person name="Henrissat B."/>
            <person name="Kuo A."/>
            <person name="Liang C."/>
            <person name="Lipzen A."/>
            <person name="Lutzoni F."/>
            <person name="Magnuson J."/>
            <person name="Mondo S."/>
            <person name="Nolan M."/>
            <person name="Ohm R."/>
            <person name="Pangilinan J."/>
            <person name="Park H.-J."/>
            <person name="Ramirez L."/>
            <person name="Alfaro M."/>
            <person name="Sun H."/>
            <person name="Tritt A."/>
            <person name="Yoshinaga Y."/>
            <person name="Zwiers L.-H."/>
            <person name="Turgeon B."/>
            <person name="Goodwin S."/>
            <person name="Spatafora J."/>
            <person name="Crous P."/>
            <person name="Grigoriev I."/>
        </authorList>
    </citation>
    <scope>NUCLEOTIDE SEQUENCE</scope>
    <source>
        <strain evidence="1">CBS 113979</strain>
    </source>
</reference>
<evidence type="ECO:0000313" key="1">
    <source>
        <dbReference type="EMBL" id="KAF1986765.1"/>
    </source>
</evidence>
<dbReference type="AlphaFoldDB" id="A0A6G1H0Q7"/>
<dbReference type="Proteomes" id="UP000800041">
    <property type="component" value="Unassembled WGS sequence"/>
</dbReference>
<protein>
    <submittedName>
        <fullName evidence="1">Uncharacterized protein</fullName>
    </submittedName>
</protein>
<organism evidence="1 2">
    <name type="scientific">Aulographum hederae CBS 113979</name>
    <dbReference type="NCBI Taxonomy" id="1176131"/>
    <lineage>
        <taxon>Eukaryota</taxon>
        <taxon>Fungi</taxon>
        <taxon>Dikarya</taxon>
        <taxon>Ascomycota</taxon>
        <taxon>Pezizomycotina</taxon>
        <taxon>Dothideomycetes</taxon>
        <taxon>Pleosporomycetidae</taxon>
        <taxon>Aulographales</taxon>
        <taxon>Aulographaceae</taxon>
    </lineage>
</organism>
<name>A0A6G1H0Q7_9PEZI</name>
<dbReference type="EMBL" id="ML977155">
    <property type="protein sequence ID" value="KAF1986765.1"/>
    <property type="molecule type" value="Genomic_DNA"/>
</dbReference>
<gene>
    <name evidence="1" type="ORF">K402DRAFT_65829</name>
</gene>
<proteinExistence type="predicted"/>
<evidence type="ECO:0000313" key="2">
    <source>
        <dbReference type="Proteomes" id="UP000800041"/>
    </source>
</evidence>